<keyword evidence="3" id="KW-1185">Reference proteome</keyword>
<evidence type="ECO:0008006" key="4">
    <source>
        <dbReference type="Google" id="ProtNLM"/>
    </source>
</evidence>
<keyword evidence="1" id="KW-0812">Transmembrane</keyword>
<dbReference type="EMBL" id="BOON01000005">
    <property type="protein sequence ID" value="GII21016.1"/>
    <property type="molecule type" value="Genomic_DNA"/>
</dbReference>
<evidence type="ECO:0000313" key="3">
    <source>
        <dbReference type="Proteomes" id="UP000599074"/>
    </source>
</evidence>
<accession>A0A8J3T8J7</accession>
<evidence type="ECO:0000313" key="2">
    <source>
        <dbReference type="EMBL" id="GII21016.1"/>
    </source>
</evidence>
<gene>
    <name evidence="2" type="ORF">Pme01_06130</name>
</gene>
<feature type="transmembrane region" description="Helical" evidence="1">
    <location>
        <begin position="88"/>
        <end position="107"/>
    </location>
</feature>
<name>A0A8J3T8J7_9ACTN</name>
<organism evidence="2 3">
    <name type="scientific">Planosporangium mesophilum</name>
    <dbReference type="NCBI Taxonomy" id="689768"/>
    <lineage>
        <taxon>Bacteria</taxon>
        <taxon>Bacillati</taxon>
        <taxon>Actinomycetota</taxon>
        <taxon>Actinomycetes</taxon>
        <taxon>Micromonosporales</taxon>
        <taxon>Micromonosporaceae</taxon>
        <taxon>Planosporangium</taxon>
    </lineage>
</organism>
<reference evidence="2" key="1">
    <citation type="submission" date="2021-01" db="EMBL/GenBank/DDBJ databases">
        <title>Whole genome shotgun sequence of Planosporangium mesophilum NBRC 109066.</title>
        <authorList>
            <person name="Komaki H."/>
            <person name="Tamura T."/>
        </authorList>
    </citation>
    <scope>NUCLEOTIDE SEQUENCE</scope>
    <source>
        <strain evidence="2">NBRC 109066</strain>
    </source>
</reference>
<feature type="transmembrane region" description="Helical" evidence="1">
    <location>
        <begin position="31"/>
        <end position="52"/>
    </location>
</feature>
<dbReference type="Pfam" id="PF10823">
    <property type="entry name" value="DUF2568"/>
    <property type="match status" value="1"/>
</dbReference>
<dbReference type="AlphaFoldDB" id="A0A8J3T8J7"/>
<dbReference type="Proteomes" id="UP000599074">
    <property type="component" value="Unassembled WGS sequence"/>
</dbReference>
<feature type="transmembrane region" description="Helical" evidence="1">
    <location>
        <begin position="7"/>
        <end position="25"/>
    </location>
</feature>
<sequence length="109" mass="11648">MRLANLALRFLLELAALAAFGYWGFVVGDDLRLKVLLGLGAPVLAAVLWGLFASPKATVPLPGPAKLAFEIVWFGAAATGLAHTGRPWFAVVLLAVYAVNRVLLHVLRD</sequence>
<protein>
    <recommendedName>
        <fullName evidence="4">DUF2568 domain-containing protein</fullName>
    </recommendedName>
</protein>
<comment type="caution">
    <text evidence="2">The sequence shown here is derived from an EMBL/GenBank/DDBJ whole genome shotgun (WGS) entry which is preliminary data.</text>
</comment>
<keyword evidence="1" id="KW-1133">Transmembrane helix</keyword>
<dbReference type="InterPro" id="IPR021214">
    <property type="entry name" value="DUF2568"/>
</dbReference>
<evidence type="ECO:0000256" key="1">
    <source>
        <dbReference type="SAM" id="Phobius"/>
    </source>
</evidence>
<proteinExistence type="predicted"/>
<keyword evidence="1" id="KW-0472">Membrane</keyword>
<dbReference type="RefSeq" id="WP_168112762.1">
    <property type="nucleotide sequence ID" value="NZ_BOON01000005.1"/>
</dbReference>